<dbReference type="PROSITE" id="PS00483">
    <property type="entry name" value="DIHYDROOROTASE_2"/>
    <property type="match status" value="1"/>
</dbReference>
<evidence type="ECO:0000313" key="8">
    <source>
        <dbReference type="EMBL" id="SHK71658.1"/>
    </source>
</evidence>
<dbReference type="GO" id="GO:0005737">
    <property type="term" value="C:cytoplasm"/>
    <property type="evidence" value="ECO:0007669"/>
    <property type="project" value="TreeGrafter"/>
</dbReference>
<reference evidence="8 9" key="1">
    <citation type="submission" date="2016-11" db="EMBL/GenBank/DDBJ databases">
        <authorList>
            <person name="Jaros S."/>
            <person name="Januszkiewicz K."/>
            <person name="Wedrychowicz H."/>
        </authorList>
    </citation>
    <scope>NUCLEOTIDE SEQUENCE [LARGE SCALE GENOMIC DNA]</scope>
    <source>
        <strain evidence="8 9">DSM 14214</strain>
    </source>
</reference>
<evidence type="ECO:0000256" key="5">
    <source>
        <dbReference type="ARBA" id="ARBA00022975"/>
    </source>
</evidence>
<evidence type="ECO:0000256" key="4">
    <source>
        <dbReference type="ARBA" id="ARBA00022801"/>
    </source>
</evidence>
<dbReference type="Gene3D" id="2.30.40.10">
    <property type="entry name" value="Urease, subunit C, domain 1"/>
    <property type="match status" value="1"/>
</dbReference>
<dbReference type="EMBL" id="FRAH01000041">
    <property type="protein sequence ID" value="SHK71658.1"/>
    <property type="molecule type" value="Genomic_DNA"/>
</dbReference>
<dbReference type="CDD" id="cd01317">
    <property type="entry name" value="DHOase_IIa"/>
    <property type="match status" value="1"/>
</dbReference>
<keyword evidence="6" id="KW-0862">Zinc</keyword>
<dbReference type="GO" id="GO:0006145">
    <property type="term" value="P:purine nucleobase catabolic process"/>
    <property type="evidence" value="ECO:0007669"/>
    <property type="project" value="TreeGrafter"/>
</dbReference>
<dbReference type="InterPro" id="IPR002195">
    <property type="entry name" value="Dihydroorotase_CS"/>
</dbReference>
<dbReference type="GO" id="GO:0004038">
    <property type="term" value="F:allantoinase activity"/>
    <property type="evidence" value="ECO:0007669"/>
    <property type="project" value="TreeGrafter"/>
</dbReference>
<feature type="domain" description="Dihydroorotase catalytic" evidence="7">
    <location>
        <begin position="50"/>
        <end position="234"/>
    </location>
</feature>
<organism evidence="8 9">
    <name type="scientific">Anaerotignum lactatifermentans DSM 14214</name>
    <dbReference type="NCBI Taxonomy" id="1121323"/>
    <lineage>
        <taxon>Bacteria</taxon>
        <taxon>Bacillati</taxon>
        <taxon>Bacillota</taxon>
        <taxon>Clostridia</taxon>
        <taxon>Lachnospirales</taxon>
        <taxon>Anaerotignaceae</taxon>
        <taxon>Anaerotignum</taxon>
    </lineage>
</organism>
<proteinExistence type="inferred from homology"/>
<dbReference type="PANTHER" id="PTHR43668:SF2">
    <property type="entry name" value="ALLANTOINASE"/>
    <property type="match status" value="1"/>
</dbReference>
<feature type="active site" evidence="6">
    <location>
        <position position="301"/>
    </location>
</feature>
<dbReference type="PANTHER" id="PTHR43668">
    <property type="entry name" value="ALLANTOINASE"/>
    <property type="match status" value="1"/>
</dbReference>
<feature type="binding site" evidence="6">
    <location>
        <position position="92"/>
    </location>
    <ligand>
        <name>substrate</name>
    </ligand>
</feature>
<evidence type="ECO:0000313" key="9">
    <source>
        <dbReference type="Proteomes" id="UP000183975"/>
    </source>
</evidence>
<dbReference type="HAMAP" id="MF_00220_B">
    <property type="entry name" value="PyrC_classI_B"/>
    <property type="match status" value="1"/>
</dbReference>
<keyword evidence="4 6" id="KW-0378">Hydrolase</keyword>
<evidence type="ECO:0000259" key="7">
    <source>
        <dbReference type="Pfam" id="PF12890"/>
    </source>
</evidence>
<comment type="cofactor">
    <cofactor evidence="6">
        <name>Zn(2+)</name>
        <dbReference type="ChEBI" id="CHEBI:29105"/>
    </cofactor>
    <text evidence="6">Binds 2 Zn(2+) ions per subunit.</text>
</comment>
<keyword evidence="5 6" id="KW-0665">Pyrimidine biosynthesis</keyword>
<feature type="binding site" evidence="6">
    <location>
        <position position="149"/>
    </location>
    <ligand>
        <name>Zn(2+)</name>
        <dbReference type="ChEBI" id="CHEBI:29105"/>
        <label>2</label>
    </ligand>
</feature>
<comment type="function">
    <text evidence="1 6">Catalyzes the reversible cyclization of carbamoyl aspartate to dihydroorotate.</text>
</comment>
<dbReference type="RefSeq" id="WP_242949241.1">
    <property type="nucleotide sequence ID" value="NZ_FRAH01000041.1"/>
</dbReference>
<evidence type="ECO:0000256" key="6">
    <source>
        <dbReference type="HAMAP-Rule" id="MF_00220"/>
    </source>
</evidence>
<dbReference type="Gene3D" id="3.20.20.140">
    <property type="entry name" value="Metal-dependent hydrolases"/>
    <property type="match status" value="1"/>
</dbReference>
<dbReference type="InterPro" id="IPR024403">
    <property type="entry name" value="DHOase_cat"/>
</dbReference>
<accession>A0A1M6UR27</accession>
<evidence type="ECO:0000256" key="1">
    <source>
        <dbReference type="ARBA" id="ARBA00002368"/>
    </source>
</evidence>
<comment type="similarity">
    <text evidence="2 6">Belongs to the metallo-dependent hydrolases superfamily. DHOase family. Class I DHOase subfamily.</text>
</comment>
<dbReference type="InterPro" id="IPR011059">
    <property type="entry name" value="Metal-dep_hydrolase_composite"/>
</dbReference>
<feature type="binding site" evidence="6">
    <location>
        <position position="176"/>
    </location>
    <ligand>
        <name>Zn(2+)</name>
        <dbReference type="ChEBI" id="CHEBI:29105"/>
        <label>2</label>
    </ligand>
</feature>
<evidence type="ECO:0000256" key="3">
    <source>
        <dbReference type="ARBA" id="ARBA00022723"/>
    </source>
</evidence>
<feature type="binding site" evidence="6">
    <location>
        <position position="60"/>
    </location>
    <ligand>
        <name>Zn(2+)</name>
        <dbReference type="ChEBI" id="CHEBI:29105"/>
        <label>1</label>
    </ligand>
</feature>
<dbReference type="Pfam" id="PF12890">
    <property type="entry name" value="DHOase"/>
    <property type="match status" value="1"/>
</dbReference>
<dbReference type="SUPFAM" id="SSF51556">
    <property type="entry name" value="Metallo-dependent hydrolases"/>
    <property type="match status" value="1"/>
</dbReference>
<dbReference type="SUPFAM" id="SSF51338">
    <property type="entry name" value="Composite domain of metallo-dependent hydrolases"/>
    <property type="match status" value="1"/>
</dbReference>
<feature type="binding site" evidence="6">
    <location>
        <begin position="60"/>
        <end position="62"/>
    </location>
    <ligand>
        <name>substrate</name>
    </ligand>
</feature>
<feature type="binding site" evidence="6">
    <location>
        <position position="58"/>
    </location>
    <ligand>
        <name>Zn(2+)</name>
        <dbReference type="ChEBI" id="CHEBI:29105"/>
        <label>1</label>
    </ligand>
</feature>
<comment type="pathway">
    <text evidence="6">Pyrimidine metabolism; UMP biosynthesis via de novo pathway; (S)-dihydroorotate from bicarbonate: step 3/3.</text>
</comment>
<feature type="binding site" evidence="6">
    <location>
        <position position="149"/>
    </location>
    <ligand>
        <name>Zn(2+)</name>
        <dbReference type="ChEBI" id="CHEBI:29105"/>
        <label>1</label>
    </ligand>
</feature>
<dbReference type="AlphaFoldDB" id="A0A1M6UR27"/>
<feature type="binding site" evidence="6">
    <location>
        <position position="274"/>
    </location>
    <ligand>
        <name>substrate</name>
    </ligand>
</feature>
<gene>
    <name evidence="6" type="primary">pyrC</name>
    <name evidence="8" type="ORF">SAMN02745138_02224</name>
</gene>
<protein>
    <recommendedName>
        <fullName evidence="6">Dihydroorotase</fullName>
        <shortName evidence="6">DHOase</shortName>
        <ecNumber evidence="6">3.5.2.3</ecNumber>
    </recommendedName>
</protein>
<comment type="caution">
    <text evidence="6">Lacks conserved residue(s) required for the propagation of feature annotation.</text>
</comment>
<dbReference type="Proteomes" id="UP000183975">
    <property type="component" value="Unassembled WGS sequence"/>
</dbReference>
<dbReference type="InterPro" id="IPR004722">
    <property type="entry name" value="DHOase"/>
</dbReference>
<dbReference type="InterPro" id="IPR050138">
    <property type="entry name" value="DHOase/Allantoinase_Hydrolase"/>
</dbReference>
<sequence length="429" mass="47020">MNYILSNANVFMQGEFVKSNVFVNNGIITDISSATPTKGSVVFDLEGFAIFPGFIDVHTHLREPGFFYKETIRTGTQAAAHGGYTTICAMPNLNPVPDCAETLAPQLEAIEKTALIEVLPYGAITYGEKGEALADFDALAPHVCAFSDDGRGVQSDEMMRQAMKKIKQLDKMVAAHCEVNELLNGGYIHAGEYCAQHGHKGICSESEWKQIERDIALVRETGCDYHVCHISTKEGVELIRQAKKEGLPVSCETGPHYLVLTDMDLQEDGRFKMNPPLRSKADQDALIAGILDGTIDMIATDHAPHSAEEKSKGLAKSMMGIVGLETAFPILYTNLVKKGVLTLKMLIDLMHTNPSKRFGIGTPLAVGMPANLTVYDLNETYTIDPAEFCSMGKSTPFTGWEVSGRCKLTMYKGIPVWEENLDSRKTTIL</sequence>
<dbReference type="EC" id="3.5.2.3" evidence="6"/>
<name>A0A1M6UR27_9FIRM</name>
<dbReference type="GO" id="GO:0044205">
    <property type="term" value="P:'de novo' UMP biosynthetic process"/>
    <property type="evidence" value="ECO:0007669"/>
    <property type="project" value="UniProtKB-UniRule"/>
</dbReference>
<feature type="binding site" evidence="6">
    <location>
        <position position="229"/>
    </location>
    <ligand>
        <name>Zn(2+)</name>
        <dbReference type="ChEBI" id="CHEBI:29105"/>
        <label>2</label>
    </ligand>
</feature>
<evidence type="ECO:0000256" key="2">
    <source>
        <dbReference type="ARBA" id="ARBA00010286"/>
    </source>
</evidence>
<comment type="catalytic activity">
    <reaction evidence="6">
        <text>(S)-dihydroorotate + H2O = N-carbamoyl-L-aspartate + H(+)</text>
        <dbReference type="Rhea" id="RHEA:24296"/>
        <dbReference type="ChEBI" id="CHEBI:15377"/>
        <dbReference type="ChEBI" id="CHEBI:15378"/>
        <dbReference type="ChEBI" id="CHEBI:30864"/>
        <dbReference type="ChEBI" id="CHEBI:32814"/>
        <dbReference type="EC" id="3.5.2.3"/>
    </reaction>
</comment>
<dbReference type="NCBIfam" id="TIGR00857">
    <property type="entry name" value="pyrC_multi"/>
    <property type="match status" value="1"/>
</dbReference>
<dbReference type="InterPro" id="IPR032466">
    <property type="entry name" value="Metal_Hydrolase"/>
</dbReference>
<dbReference type="GO" id="GO:0008270">
    <property type="term" value="F:zinc ion binding"/>
    <property type="evidence" value="ECO:0007669"/>
    <property type="project" value="UniProtKB-UniRule"/>
</dbReference>
<keyword evidence="3 6" id="KW-0479">Metal-binding</keyword>
<keyword evidence="9" id="KW-1185">Reference proteome</keyword>
<dbReference type="GO" id="GO:0004151">
    <property type="term" value="F:dihydroorotase activity"/>
    <property type="evidence" value="ECO:0007669"/>
    <property type="project" value="UniProtKB-UniRule"/>
</dbReference>
<feature type="binding site" evidence="6">
    <location>
        <position position="301"/>
    </location>
    <ligand>
        <name>Zn(2+)</name>
        <dbReference type="ChEBI" id="CHEBI:29105"/>
        <label>1</label>
    </ligand>
</feature>
<dbReference type="UniPathway" id="UPA00070">
    <property type="reaction ID" value="UER00117"/>
</dbReference>
<feature type="binding site" evidence="6">
    <location>
        <position position="305"/>
    </location>
    <ligand>
        <name>substrate</name>
    </ligand>
</feature>